<proteinExistence type="predicted"/>
<dbReference type="InterPro" id="IPR043756">
    <property type="entry name" value="DUF5702"/>
</dbReference>
<protein>
    <submittedName>
        <fullName evidence="2">DUF5702 domain-containing protein</fullName>
    </submittedName>
</protein>
<organism evidence="2 3">
    <name type="scientific">Ruminococcoides intestinale</name>
    <dbReference type="NCBI Taxonomy" id="3133162"/>
    <lineage>
        <taxon>Bacteria</taxon>
        <taxon>Bacillati</taxon>
        <taxon>Bacillota</taxon>
        <taxon>Clostridia</taxon>
        <taxon>Eubacteriales</taxon>
        <taxon>Oscillospiraceae</taxon>
        <taxon>Ruminococcoides</taxon>
    </lineage>
</organism>
<gene>
    <name evidence="2" type="ORF">WMO39_08560</name>
</gene>
<sequence length="1244" mass="137898">MNRFKKTKGAVSIFLVIILVPMMTVSALFVDASKVSLAKSVSESAGDLTLNTALTDYDTKLKDMYGLFATAQNTDELYASLEDYYRSCITSSGVSNEDADSYVDQIMAQLGLVGDSGDVSDILNMELVDFSVNKNSDATLSNASVMKKQIVDFMKYRAPINTGLSFLSSIQTFKTLSKQSELVDKRQDYYKEEESVMKTLKSAWEYINKYNSLPLITDKNYFSDMQKNLKDSSGWENDYKFSVNRKTIMDLYDTQNYIDYYCNVQKVNNVESKNAAGDNVRVDLWRFTYSETGVAAPLQDYTQYYPKRVGGYDKNKLPTADGIKSLMNSFYKKLGTMDAYGAEIKKISAPVDVYDLQYLVQTNRKNLGPYTSSAQSVYTVYQKLKNAMIWVEAYDDDAKKELKDTQITVNSKLDKLSSQFSIIESKYESAMNEVSGIAKTFSDISQELNKGEDPTNTTKTNDLIKGISDKVSGYVDNMEKAKEYLDNASKKLNEAKTSVESGKLYNAKNAWEGAANDNELKNTSMARQDKAEIQELGTYLNTEEIEKMVTRLKNISDNLQKSIDKIKKYKFDGTFIGDIKGYGKAESLIESKVGAAQLKSVKLSTPELKSQADGWFSWESGKLDVSWVNKSGTQVYLHGKTDKLNFYSYLYTHFNTGEVSAKTETKSENKSDGQNLYDDIKKSSDSKASDDAKNAEKGNITKSKDLSSLVTKGWPSKDAGNNAEIPSSEIKTGDSAAKDTSKSLSSMFKNLGDAAAKMGTDLRDKLYVSDYVLSMFSYDTIEKETKKKSGKDAEIQTLTLTPMNTTNNYAYGKEVEYIIYGGSNSSNLTKAYGSIYGIRFGFNVIYAFMDSSIRDTAFAIATPISAATLGVIPAPLIQAAIIIGIACCESALDLQDLKNGESVPLFKNKKTWKCSVNGLMNEAREGIGNALKDVTDSALDAGLEKLNDLLDMTDDQLNEFIKDGTDKVVSSVSASYDTLIERHANTAIQKLTTLCNNAIEKYASDPAVDMADEVTTGLDDWLKTEGKGVDKSSDLGYIVKAEAVKLIKENYVQLLLDEMKSVTDNAETSISNVANNITGIIDEVRRDIVRIISTTSDKVIAYKDKMKEKVKESMKGGAGKLKETLNQQIDGIFGSNSGDSDSTGMASLLSFSYSDYLRLFLMIGLYANEEGVLLRTGDVIQANMRQDAERKDFKLSDSAVYVDLYAKVQVKPTLLALPLFADVEGNPSDNVNWYTVEYKSTKGY</sequence>
<dbReference type="EMBL" id="JBBMEZ010000023">
    <property type="protein sequence ID" value="MEQ2470371.1"/>
    <property type="molecule type" value="Genomic_DNA"/>
</dbReference>
<feature type="compositionally biased region" description="Basic and acidic residues" evidence="1">
    <location>
        <begin position="661"/>
        <end position="671"/>
    </location>
</feature>
<dbReference type="Pfam" id="PF18960">
    <property type="entry name" value="DUF5702"/>
    <property type="match status" value="2"/>
</dbReference>
<dbReference type="RefSeq" id="WP_367286113.1">
    <property type="nucleotide sequence ID" value="NZ_JBBMEZ010000023.1"/>
</dbReference>
<reference evidence="2 3" key="1">
    <citation type="submission" date="2024-03" db="EMBL/GenBank/DDBJ databases">
        <title>Human intestinal bacterial collection.</title>
        <authorList>
            <person name="Pauvert C."/>
            <person name="Hitch T.C.A."/>
            <person name="Clavel T."/>
        </authorList>
    </citation>
    <scope>NUCLEOTIDE SEQUENCE [LARGE SCALE GENOMIC DNA]</scope>
    <source>
        <strain evidence="2 3">CLA-JM-H38</strain>
    </source>
</reference>
<evidence type="ECO:0000256" key="1">
    <source>
        <dbReference type="SAM" id="MobiDB-lite"/>
    </source>
</evidence>
<accession>A0ABV1FAH9</accession>
<evidence type="ECO:0000313" key="3">
    <source>
        <dbReference type="Proteomes" id="UP001490816"/>
    </source>
</evidence>
<keyword evidence="3" id="KW-1185">Reference proteome</keyword>
<dbReference type="Proteomes" id="UP001490816">
    <property type="component" value="Unassembled WGS sequence"/>
</dbReference>
<feature type="compositionally biased region" description="Basic and acidic residues" evidence="1">
    <location>
        <begin position="678"/>
        <end position="696"/>
    </location>
</feature>
<comment type="caution">
    <text evidence="2">The sequence shown here is derived from an EMBL/GenBank/DDBJ whole genome shotgun (WGS) entry which is preliminary data.</text>
</comment>
<name>A0ABV1FAH9_9FIRM</name>
<evidence type="ECO:0000313" key="2">
    <source>
        <dbReference type="EMBL" id="MEQ2470371.1"/>
    </source>
</evidence>
<feature type="region of interest" description="Disordered" evidence="1">
    <location>
        <begin position="661"/>
        <end position="737"/>
    </location>
</feature>